<gene>
    <name evidence="2" type="ORF">CLV84_3624</name>
</gene>
<comment type="caution">
    <text evidence="2">The sequence shown here is derived from an EMBL/GenBank/DDBJ whole genome shotgun (WGS) entry which is preliminary data.</text>
</comment>
<feature type="chain" id="PRO_5015534082" description="DUF4340 domain-containing protein" evidence="1">
    <location>
        <begin position="22"/>
        <end position="324"/>
    </location>
</feature>
<feature type="signal peptide" evidence="1">
    <location>
        <begin position="1"/>
        <end position="21"/>
    </location>
</feature>
<name>A0A2S6I687_9BACT</name>
<dbReference type="OrthoDB" id="931346at2"/>
<dbReference type="EMBL" id="PTJC01000006">
    <property type="protein sequence ID" value="PPK86688.1"/>
    <property type="molecule type" value="Genomic_DNA"/>
</dbReference>
<proteinExistence type="predicted"/>
<evidence type="ECO:0000313" key="3">
    <source>
        <dbReference type="Proteomes" id="UP000237662"/>
    </source>
</evidence>
<evidence type="ECO:0000313" key="2">
    <source>
        <dbReference type="EMBL" id="PPK86688.1"/>
    </source>
</evidence>
<protein>
    <recommendedName>
        <fullName evidence="4">DUF4340 domain-containing protein</fullName>
    </recommendedName>
</protein>
<evidence type="ECO:0000256" key="1">
    <source>
        <dbReference type="SAM" id="SignalP"/>
    </source>
</evidence>
<accession>A0A2S6I687</accession>
<keyword evidence="3" id="KW-1185">Reference proteome</keyword>
<reference evidence="2 3" key="1">
    <citation type="submission" date="2018-02" db="EMBL/GenBank/DDBJ databases">
        <title>Genomic Encyclopedia of Archaeal and Bacterial Type Strains, Phase II (KMG-II): from individual species to whole genera.</title>
        <authorList>
            <person name="Goeker M."/>
        </authorList>
    </citation>
    <scope>NUCLEOTIDE SEQUENCE [LARGE SCALE GENOMIC DNA]</scope>
    <source>
        <strain evidence="2 3">DSM 29526</strain>
    </source>
</reference>
<keyword evidence="1" id="KW-0732">Signal</keyword>
<sequence length="324" mass="36167">MRRTLLLFAAVILLGSLAYFASLDPTETEVADERAFGYPELEDIERIYIADREGNVADLRRGGPTGWTYGAYPANENVMKNLLQAVAQLEVRSLPASTAVPNLVRNLAGGGILVRVYDGEGNKLRGYYIGGGTSGELGAAAIMEGSDNPYVVHLPMWSGNVRHRFNLRGDEWRSKVLFDVDPQAVEYLSIDYPLQQSKAFRMERTRENQFRVTPLVASVGGVKEIPFGVAEGILSRYEDYYVSRYQNEDTVGMLTARERLPFAIVRIKEAGKPEQVASIYPQYRFPGSPQQQLQAYTAFVNDDQDWALLATETTQPLLVGYDSF</sequence>
<dbReference type="AlphaFoldDB" id="A0A2S6I687"/>
<evidence type="ECO:0008006" key="4">
    <source>
        <dbReference type="Google" id="ProtNLM"/>
    </source>
</evidence>
<dbReference type="RefSeq" id="WP_104421107.1">
    <property type="nucleotide sequence ID" value="NZ_PTJC01000006.1"/>
</dbReference>
<organism evidence="2 3">
    <name type="scientific">Neolewinella xylanilytica</name>
    <dbReference type="NCBI Taxonomy" id="1514080"/>
    <lineage>
        <taxon>Bacteria</taxon>
        <taxon>Pseudomonadati</taxon>
        <taxon>Bacteroidota</taxon>
        <taxon>Saprospiria</taxon>
        <taxon>Saprospirales</taxon>
        <taxon>Lewinellaceae</taxon>
        <taxon>Neolewinella</taxon>
    </lineage>
</organism>
<dbReference type="Proteomes" id="UP000237662">
    <property type="component" value="Unassembled WGS sequence"/>
</dbReference>